<organism evidence="5 6">
    <name type="scientific">Halalkalibacter oceani</name>
    <dbReference type="NCBI Taxonomy" id="1653776"/>
    <lineage>
        <taxon>Bacteria</taxon>
        <taxon>Bacillati</taxon>
        <taxon>Bacillota</taxon>
        <taxon>Bacilli</taxon>
        <taxon>Bacillales</taxon>
        <taxon>Bacillaceae</taxon>
        <taxon>Halalkalibacter</taxon>
    </lineage>
</organism>
<sequence>MFINEIEYHNPTSVDALLACLDQYGEDGKLLAGGTDLILQMKFKRWSQQHIINVKSIPELKKIETSDSYLEIGCNTTLSELLDHDGVKSLYPALWQAIYELADRQIRNRGTLVGNVCNASPAADANTALLIYHSEVHIQSSADSKIVPISEFWLGPSKTILKPNEFVRAIRLPLPGERAFSSFQKLGRTYDDIAIINAAVSVELDEAGQCTGARIAMGAVGPTTLQAPLASAHLLGKRLDKTVIEEAAKMASDEASPITDVRASATYRRKMVSVLVARALHDIVLRSEEN</sequence>
<dbReference type="InterPro" id="IPR036318">
    <property type="entry name" value="FAD-bd_PCMH-like_sf"/>
</dbReference>
<dbReference type="RefSeq" id="WP_251224612.1">
    <property type="nucleotide sequence ID" value="NZ_JAMBOL010000024.1"/>
</dbReference>
<dbReference type="Proteomes" id="UP001139179">
    <property type="component" value="Unassembled WGS sequence"/>
</dbReference>
<dbReference type="PROSITE" id="PS51387">
    <property type="entry name" value="FAD_PCMH"/>
    <property type="match status" value="1"/>
</dbReference>
<dbReference type="PANTHER" id="PTHR42659:SF2">
    <property type="entry name" value="XANTHINE DEHYDROGENASE SUBUNIT C-RELATED"/>
    <property type="match status" value="1"/>
</dbReference>
<dbReference type="AlphaFoldDB" id="A0A9X2DS27"/>
<dbReference type="GO" id="GO:0016491">
    <property type="term" value="F:oxidoreductase activity"/>
    <property type="evidence" value="ECO:0007669"/>
    <property type="project" value="UniProtKB-KW"/>
</dbReference>
<proteinExistence type="predicted"/>
<keyword evidence="6" id="KW-1185">Reference proteome</keyword>
<name>A0A9X2DS27_9BACI</name>
<dbReference type="Gene3D" id="3.30.390.50">
    <property type="entry name" value="CO dehydrogenase flavoprotein, C-terminal domain"/>
    <property type="match status" value="1"/>
</dbReference>
<dbReference type="InterPro" id="IPR036683">
    <property type="entry name" value="CO_DH_flav_C_dom_sf"/>
</dbReference>
<gene>
    <name evidence="5" type="ORF">M3202_17835</name>
</gene>
<dbReference type="Pfam" id="PF03450">
    <property type="entry name" value="CO_deh_flav_C"/>
    <property type="match status" value="1"/>
</dbReference>
<dbReference type="SMART" id="SM01092">
    <property type="entry name" value="CO_deh_flav_C"/>
    <property type="match status" value="1"/>
</dbReference>
<dbReference type="SUPFAM" id="SSF56176">
    <property type="entry name" value="FAD-binding/transporter-associated domain-like"/>
    <property type="match status" value="1"/>
</dbReference>
<evidence type="ECO:0000259" key="4">
    <source>
        <dbReference type="PROSITE" id="PS51387"/>
    </source>
</evidence>
<evidence type="ECO:0000313" key="5">
    <source>
        <dbReference type="EMBL" id="MCM3715919.1"/>
    </source>
</evidence>
<accession>A0A9X2DS27</accession>
<dbReference type="InterPro" id="IPR002346">
    <property type="entry name" value="Mopterin_DH_FAD-bd"/>
</dbReference>
<dbReference type="Pfam" id="PF00941">
    <property type="entry name" value="FAD_binding_5"/>
    <property type="match status" value="1"/>
</dbReference>
<dbReference type="SUPFAM" id="SSF55447">
    <property type="entry name" value="CO dehydrogenase flavoprotein C-terminal domain-like"/>
    <property type="match status" value="1"/>
</dbReference>
<dbReference type="InterPro" id="IPR016166">
    <property type="entry name" value="FAD-bd_PCMH"/>
</dbReference>
<dbReference type="Gene3D" id="3.30.465.10">
    <property type="match status" value="1"/>
</dbReference>
<dbReference type="Gene3D" id="3.30.43.10">
    <property type="entry name" value="Uridine Diphospho-n-acetylenolpyruvylglucosamine Reductase, domain 2"/>
    <property type="match status" value="1"/>
</dbReference>
<keyword evidence="2" id="KW-0274">FAD</keyword>
<keyword evidence="3" id="KW-0560">Oxidoreductase</keyword>
<evidence type="ECO:0000256" key="2">
    <source>
        <dbReference type="ARBA" id="ARBA00022827"/>
    </source>
</evidence>
<dbReference type="InterPro" id="IPR005107">
    <property type="entry name" value="CO_DH_flav_C"/>
</dbReference>
<dbReference type="EMBL" id="JAMBOL010000024">
    <property type="protein sequence ID" value="MCM3715919.1"/>
    <property type="molecule type" value="Genomic_DNA"/>
</dbReference>
<evidence type="ECO:0000256" key="3">
    <source>
        <dbReference type="ARBA" id="ARBA00023002"/>
    </source>
</evidence>
<dbReference type="InterPro" id="IPR016167">
    <property type="entry name" value="FAD-bd_PCMH_sub1"/>
</dbReference>
<keyword evidence="1" id="KW-0285">Flavoprotein</keyword>
<feature type="domain" description="FAD-binding PCMH-type" evidence="4">
    <location>
        <begin position="1"/>
        <end position="177"/>
    </location>
</feature>
<protein>
    <submittedName>
        <fullName evidence="5">Xanthine dehydrogenase family protein subunit M</fullName>
    </submittedName>
</protein>
<dbReference type="InterPro" id="IPR016169">
    <property type="entry name" value="FAD-bd_PCMH_sub2"/>
</dbReference>
<dbReference type="PANTHER" id="PTHR42659">
    <property type="entry name" value="XANTHINE DEHYDROGENASE SUBUNIT C-RELATED"/>
    <property type="match status" value="1"/>
</dbReference>
<evidence type="ECO:0000256" key="1">
    <source>
        <dbReference type="ARBA" id="ARBA00022630"/>
    </source>
</evidence>
<dbReference type="InterPro" id="IPR051312">
    <property type="entry name" value="Diverse_Substr_Oxidored"/>
</dbReference>
<comment type="caution">
    <text evidence="5">The sequence shown here is derived from an EMBL/GenBank/DDBJ whole genome shotgun (WGS) entry which is preliminary data.</text>
</comment>
<dbReference type="GO" id="GO:0071949">
    <property type="term" value="F:FAD binding"/>
    <property type="evidence" value="ECO:0007669"/>
    <property type="project" value="InterPro"/>
</dbReference>
<evidence type="ECO:0000313" key="6">
    <source>
        <dbReference type="Proteomes" id="UP001139179"/>
    </source>
</evidence>
<reference evidence="5" key="1">
    <citation type="submission" date="2022-05" db="EMBL/GenBank/DDBJ databases">
        <title>Comparative Genomics of Spacecraft Associated Microbes.</title>
        <authorList>
            <person name="Tran M.T."/>
            <person name="Wright A."/>
            <person name="Seuylemezian A."/>
            <person name="Eisen J."/>
            <person name="Coil D."/>
        </authorList>
    </citation>
    <scope>NUCLEOTIDE SEQUENCE</scope>
    <source>
        <strain evidence="5">214.1.1</strain>
    </source>
</reference>